<evidence type="ECO:0000313" key="2">
    <source>
        <dbReference type="EMBL" id="AGG88990.1"/>
    </source>
</evidence>
<dbReference type="OrthoDB" id="5298817at2"/>
<sequence length="303" mass="33663">MVRPLSAPLPTPKMADELQQAFDYFNERLFHGVLPPCLITLQRERATFGYFHAKRFVSADGRAFTHELALNPSYFVARTLKATLSTLCHELVHLQQEICGTPGRRGYHNAEWATFMKCIGLMPSDTGAPGGRETGERVSHYIVDGGLFDVAADDLLNDQFVLSWIDRYATAVPVGMRVPENYRAKEIPNTTAPQIPDPANDGDVGPLQASSQLTSLAASELLDEIDPRDMPEVAYRGTAQLIKWPSDARNGSRRTKYKCPGCKAQVWGKPKLDIRCGHCGGRQYEVETDVHAYGARRTAELKN</sequence>
<accession>M4NE09</accession>
<dbReference type="Pfam" id="PF10263">
    <property type="entry name" value="SprT-like"/>
    <property type="match status" value="1"/>
</dbReference>
<evidence type="ECO:0000313" key="3">
    <source>
        <dbReference type="Proteomes" id="UP000011859"/>
    </source>
</evidence>
<dbReference type="AlphaFoldDB" id="M4NE09"/>
<dbReference type="EMBL" id="CP003470">
    <property type="protein sequence ID" value="AGG88990.1"/>
    <property type="molecule type" value="Genomic_DNA"/>
</dbReference>
<gene>
    <name evidence="2" type="ORF">R2APBS1_1866</name>
</gene>
<reference evidence="2 3" key="1">
    <citation type="submission" date="2012-04" db="EMBL/GenBank/DDBJ databases">
        <title>Complete genome of Rhodanobacter sp. 2APBS1.</title>
        <authorList>
            <consortium name="US DOE Joint Genome Institute"/>
            <person name="Huntemann M."/>
            <person name="Wei C.-L."/>
            <person name="Han J."/>
            <person name="Detter J.C."/>
            <person name="Han C."/>
            <person name="Tapia R."/>
            <person name="Munk A.C.C."/>
            <person name="Chen A."/>
            <person name="Krypides N."/>
            <person name="Mavromatis K."/>
            <person name="Markowitz V."/>
            <person name="Szeto E."/>
            <person name="Ivanova N."/>
            <person name="Mikhailova N."/>
            <person name="Ovchinnikova G."/>
            <person name="Pagani I."/>
            <person name="Pati A."/>
            <person name="Goodwin L."/>
            <person name="Peters L."/>
            <person name="Pitluck S."/>
            <person name="Woyke T."/>
            <person name="Prakash O."/>
            <person name="Elkins J."/>
            <person name="Brown S."/>
            <person name="Palumbo A."/>
            <person name="Hemme C."/>
            <person name="Zhou J."/>
            <person name="Watson D."/>
            <person name="Jardine P."/>
            <person name="Kostka J."/>
            <person name="Green S."/>
        </authorList>
    </citation>
    <scope>NUCLEOTIDE SEQUENCE [LARGE SCALE GENOMIC DNA]</scope>
    <source>
        <strain evidence="2 3">2APBS1</strain>
    </source>
</reference>
<dbReference type="HOGENOM" id="CLU_068645_0_0_6"/>
<dbReference type="Proteomes" id="UP000011859">
    <property type="component" value="Chromosome"/>
</dbReference>
<keyword evidence="3" id="KW-1185">Reference proteome</keyword>
<protein>
    <submittedName>
        <fullName evidence="2">SprT-like family</fullName>
    </submittedName>
</protein>
<dbReference type="InterPro" id="IPR006640">
    <property type="entry name" value="SprT-like_domain"/>
</dbReference>
<dbReference type="KEGG" id="rhd:R2APBS1_1866"/>
<feature type="domain" description="SprT-like" evidence="1">
    <location>
        <begin position="18"/>
        <end position="120"/>
    </location>
</feature>
<evidence type="ECO:0000259" key="1">
    <source>
        <dbReference type="Pfam" id="PF10263"/>
    </source>
</evidence>
<organism evidence="2 3">
    <name type="scientific">Rhodanobacter denitrificans</name>
    <dbReference type="NCBI Taxonomy" id="666685"/>
    <lineage>
        <taxon>Bacteria</taxon>
        <taxon>Pseudomonadati</taxon>
        <taxon>Pseudomonadota</taxon>
        <taxon>Gammaproteobacteria</taxon>
        <taxon>Lysobacterales</taxon>
        <taxon>Rhodanobacteraceae</taxon>
        <taxon>Rhodanobacter</taxon>
    </lineage>
</organism>
<name>M4NE09_9GAMM</name>
<dbReference type="eggNOG" id="COG3091">
    <property type="taxonomic scope" value="Bacteria"/>
</dbReference>
<proteinExistence type="predicted"/>
<dbReference type="STRING" id="666685.R2APBS1_1866"/>
<dbReference type="GO" id="GO:0006950">
    <property type="term" value="P:response to stress"/>
    <property type="evidence" value="ECO:0007669"/>
    <property type="project" value="UniProtKB-ARBA"/>
</dbReference>